<dbReference type="SUPFAM" id="SSF144091">
    <property type="entry name" value="Rhomboid-like"/>
    <property type="match status" value="1"/>
</dbReference>
<dbReference type="GO" id="GO:0016020">
    <property type="term" value="C:membrane"/>
    <property type="evidence" value="ECO:0007669"/>
    <property type="project" value="UniProtKB-SubCell"/>
</dbReference>
<evidence type="ECO:0000256" key="1">
    <source>
        <dbReference type="ARBA" id="ARBA00004141"/>
    </source>
</evidence>
<evidence type="ECO:0000313" key="8">
    <source>
        <dbReference type="EMBL" id="KAG5844477.1"/>
    </source>
</evidence>
<feature type="transmembrane region" description="Helical" evidence="6">
    <location>
        <begin position="158"/>
        <end position="178"/>
    </location>
</feature>
<comment type="subcellular location">
    <subcellularLocation>
        <location evidence="1">Membrane</location>
        <topology evidence="1">Multi-pass membrane protein</topology>
    </subcellularLocation>
</comment>
<dbReference type="InterPro" id="IPR022764">
    <property type="entry name" value="Peptidase_S54_rhomboid_dom"/>
</dbReference>
<gene>
    <name evidence="8" type="ORF">ANANG_G00162930</name>
</gene>
<keyword evidence="9" id="KW-1185">Reference proteome</keyword>
<evidence type="ECO:0000256" key="2">
    <source>
        <dbReference type="ARBA" id="ARBA00022692"/>
    </source>
</evidence>
<proteinExistence type="predicted"/>
<keyword evidence="4 6" id="KW-0472">Membrane</keyword>
<evidence type="ECO:0000256" key="6">
    <source>
        <dbReference type="SAM" id="Phobius"/>
    </source>
</evidence>
<comment type="caution">
    <text evidence="8">The sequence shown here is derived from an EMBL/GenBank/DDBJ whole genome shotgun (WGS) entry which is preliminary data.</text>
</comment>
<feature type="compositionally biased region" description="Basic and acidic residues" evidence="5">
    <location>
        <begin position="303"/>
        <end position="317"/>
    </location>
</feature>
<accession>A0A9D3MAH5</accession>
<evidence type="ECO:0000256" key="3">
    <source>
        <dbReference type="ARBA" id="ARBA00022989"/>
    </source>
</evidence>
<dbReference type="AlphaFoldDB" id="A0A9D3MAH5"/>
<evidence type="ECO:0000259" key="7">
    <source>
        <dbReference type="Pfam" id="PF01694"/>
    </source>
</evidence>
<dbReference type="PANTHER" id="PTHR11009">
    <property type="entry name" value="DER1-LIKE PROTEIN, DERLIN"/>
    <property type="match status" value="1"/>
</dbReference>
<evidence type="ECO:0000256" key="4">
    <source>
        <dbReference type="ARBA" id="ARBA00023136"/>
    </source>
</evidence>
<dbReference type="EMBL" id="JAFIRN010000008">
    <property type="protein sequence ID" value="KAG5844477.1"/>
    <property type="molecule type" value="Genomic_DNA"/>
</dbReference>
<feature type="transmembrane region" description="Helical" evidence="6">
    <location>
        <begin position="184"/>
        <end position="207"/>
    </location>
</feature>
<dbReference type="Gene3D" id="1.20.1540.10">
    <property type="entry name" value="Rhomboid-like"/>
    <property type="match status" value="1"/>
</dbReference>
<keyword evidence="3 6" id="KW-1133">Transmembrane helix</keyword>
<feature type="transmembrane region" description="Helical" evidence="6">
    <location>
        <begin position="106"/>
        <end position="127"/>
    </location>
</feature>
<dbReference type="InterPro" id="IPR035952">
    <property type="entry name" value="Rhomboid-like_sf"/>
</dbReference>
<evidence type="ECO:0000313" key="9">
    <source>
        <dbReference type="Proteomes" id="UP001044222"/>
    </source>
</evidence>
<feature type="region of interest" description="Disordered" evidence="5">
    <location>
        <begin position="296"/>
        <end position="320"/>
    </location>
</feature>
<sequence length="378" mass="41302">MELGTHESLKERLQWVKTLVPKFEFTSGTLVAVSVSVIAFIVSKCFNISIDVFSLGTSVIVNGHVHKLLTYSFFNKNATQLLLSTVVLAPFGSTLEKSVGTVRFTYLLLLLSAWTGMMHALLELLLFSEAERSHVQGFVPVSLALLGMTTVHSPMRKAVLLGVSVPTPVLPWIFLLFTLIIPDTVFLCDAIAILVGEIYGMGWFSLLDMSEARASVLDKKMPFRLLRTLVGALYVPASVEERRKTLHQPCIPPPGSYPVQAYAPASSVPAAQASDASPQMYEGWQHSTYAQGSFTPPLLSHGHSHEHSFGHSHEHSFGHSHGHSCGHGHSWWTLSRSNAPFWVARESPRPVTEAWGGSQLSLSVPALSELTVRAGSHG</sequence>
<keyword evidence="2 6" id="KW-0812">Transmembrane</keyword>
<dbReference type="Pfam" id="PF01694">
    <property type="entry name" value="Rhomboid"/>
    <property type="match status" value="1"/>
</dbReference>
<dbReference type="Proteomes" id="UP001044222">
    <property type="component" value="Chromosome 8"/>
</dbReference>
<evidence type="ECO:0000256" key="5">
    <source>
        <dbReference type="SAM" id="MobiDB-lite"/>
    </source>
</evidence>
<name>A0A9D3MAH5_ANGAN</name>
<feature type="domain" description="Peptidase S54 rhomboid" evidence="7">
    <location>
        <begin position="63"/>
        <end position="202"/>
    </location>
</feature>
<protein>
    <recommendedName>
        <fullName evidence="7">Peptidase S54 rhomboid domain-containing protein</fullName>
    </recommendedName>
</protein>
<organism evidence="8 9">
    <name type="scientific">Anguilla anguilla</name>
    <name type="common">European freshwater eel</name>
    <name type="synonym">Muraena anguilla</name>
    <dbReference type="NCBI Taxonomy" id="7936"/>
    <lineage>
        <taxon>Eukaryota</taxon>
        <taxon>Metazoa</taxon>
        <taxon>Chordata</taxon>
        <taxon>Craniata</taxon>
        <taxon>Vertebrata</taxon>
        <taxon>Euteleostomi</taxon>
        <taxon>Actinopterygii</taxon>
        <taxon>Neopterygii</taxon>
        <taxon>Teleostei</taxon>
        <taxon>Anguilliformes</taxon>
        <taxon>Anguillidae</taxon>
        <taxon>Anguilla</taxon>
    </lineage>
</organism>
<feature type="transmembrane region" description="Helical" evidence="6">
    <location>
        <begin position="25"/>
        <end position="42"/>
    </location>
</feature>
<reference evidence="8" key="1">
    <citation type="submission" date="2021-01" db="EMBL/GenBank/DDBJ databases">
        <title>A chromosome-scale assembly of European eel, Anguilla anguilla.</title>
        <authorList>
            <person name="Henkel C."/>
            <person name="Jong-Raadsen S.A."/>
            <person name="Dufour S."/>
            <person name="Weltzien F.-A."/>
            <person name="Palstra A.P."/>
            <person name="Pelster B."/>
            <person name="Spaink H.P."/>
            <person name="Van Den Thillart G.E."/>
            <person name="Jansen H."/>
            <person name="Zahm M."/>
            <person name="Klopp C."/>
            <person name="Cedric C."/>
            <person name="Louis A."/>
            <person name="Berthelot C."/>
            <person name="Parey E."/>
            <person name="Roest Crollius H."/>
            <person name="Montfort J."/>
            <person name="Robinson-Rechavi M."/>
            <person name="Bucao C."/>
            <person name="Bouchez O."/>
            <person name="Gislard M."/>
            <person name="Lluch J."/>
            <person name="Milhes M."/>
            <person name="Lampietro C."/>
            <person name="Lopez Roques C."/>
            <person name="Donnadieu C."/>
            <person name="Braasch I."/>
            <person name="Desvignes T."/>
            <person name="Postlethwait J."/>
            <person name="Bobe J."/>
            <person name="Guiguen Y."/>
            <person name="Dirks R."/>
        </authorList>
    </citation>
    <scope>NUCLEOTIDE SEQUENCE</scope>
    <source>
        <strain evidence="8">Tag_6206</strain>
        <tissue evidence="8">Liver</tissue>
    </source>
</reference>
<dbReference type="GO" id="GO:0004252">
    <property type="term" value="F:serine-type endopeptidase activity"/>
    <property type="evidence" value="ECO:0007669"/>
    <property type="project" value="InterPro"/>
</dbReference>